<evidence type="ECO:0000313" key="3">
    <source>
        <dbReference type="Proteomes" id="UP001187471"/>
    </source>
</evidence>
<sequence length="141" mass="15984">MGIHMSQKSSKEWLACGQNNQKIGKKIPPNNVPPGHVAVTLGEAGRRFVIRAGYLNHPILRQLLDQAYEDYGQQKDGPLTIPCNEFRHQDIIHSLRSETSTLHLSSPCGRKKKLGRVIQDKVCVLGRKRHAYKQQPWSYSC</sequence>
<comment type="similarity">
    <text evidence="1">Belongs to the ARG7 family.</text>
</comment>
<evidence type="ECO:0008006" key="4">
    <source>
        <dbReference type="Google" id="ProtNLM"/>
    </source>
</evidence>
<dbReference type="Proteomes" id="UP001187471">
    <property type="component" value="Unassembled WGS sequence"/>
</dbReference>
<reference evidence="2" key="1">
    <citation type="submission" date="2022-12" db="EMBL/GenBank/DDBJ databases">
        <title>Draft genome assemblies for two species of Escallonia (Escalloniales).</title>
        <authorList>
            <person name="Chanderbali A."/>
            <person name="Dervinis C."/>
            <person name="Anghel I."/>
            <person name="Soltis D."/>
            <person name="Soltis P."/>
            <person name="Zapata F."/>
        </authorList>
    </citation>
    <scope>NUCLEOTIDE SEQUENCE</scope>
    <source>
        <strain evidence="2">UCBG92.1500</strain>
        <tissue evidence="2">Leaf</tissue>
    </source>
</reference>
<evidence type="ECO:0000256" key="1">
    <source>
        <dbReference type="ARBA" id="ARBA00006974"/>
    </source>
</evidence>
<dbReference type="InterPro" id="IPR003676">
    <property type="entry name" value="SAUR_fam"/>
</dbReference>
<protein>
    <recommendedName>
        <fullName evidence="4">Small auxin up regulated protein</fullName>
    </recommendedName>
</protein>
<dbReference type="AlphaFoldDB" id="A0AA88RKE1"/>
<accession>A0AA88RKE1</accession>
<proteinExistence type="inferred from homology"/>
<name>A0AA88RKE1_9ASTE</name>
<organism evidence="2 3">
    <name type="scientific">Escallonia rubra</name>
    <dbReference type="NCBI Taxonomy" id="112253"/>
    <lineage>
        <taxon>Eukaryota</taxon>
        <taxon>Viridiplantae</taxon>
        <taxon>Streptophyta</taxon>
        <taxon>Embryophyta</taxon>
        <taxon>Tracheophyta</taxon>
        <taxon>Spermatophyta</taxon>
        <taxon>Magnoliopsida</taxon>
        <taxon>eudicotyledons</taxon>
        <taxon>Gunneridae</taxon>
        <taxon>Pentapetalae</taxon>
        <taxon>asterids</taxon>
        <taxon>campanulids</taxon>
        <taxon>Escalloniales</taxon>
        <taxon>Escalloniaceae</taxon>
        <taxon>Escallonia</taxon>
    </lineage>
</organism>
<evidence type="ECO:0000313" key="2">
    <source>
        <dbReference type="EMBL" id="KAK2987897.1"/>
    </source>
</evidence>
<dbReference type="PANTHER" id="PTHR31374:SF269">
    <property type="entry name" value="AUXIN RESPONSIVE SAUR PROTEIN"/>
    <property type="match status" value="1"/>
</dbReference>
<dbReference type="PANTHER" id="PTHR31374">
    <property type="entry name" value="AUXIN-INDUCED PROTEIN-LIKE-RELATED"/>
    <property type="match status" value="1"/>
</dbReference>
<keyword evidence="3" id="KW-1185">Reference proteome</keyword>
<gene>
    <name evidence="2" type="ORF">RJ640_003164</name>
</gene>
<dbReference type="EMBL" id="JAVXUO010000925">
    <property type="protein sequence ID" value="KAK2987897.1"/>
    <property type="molecule type" value="Genomic_DNA"/>
</dbReference>
<dbReference type="GO" id="GO:0009733">
    <property type="term" value="P:response to auxin"/>
    <property type="evidence" value="ECO:0007669"/>
    <property type="project" value="InterPro"/>
</dbReference>
<dbReference type="Pfam" id="PF02519">
    <property type="entry name" value="Auxin_inducible"/>
    <property type="match status" value="1"/>
</dbReference>
<comment type="caution">
    <text evidence="2">The sequence shown here is derived from an EMBL/GenBank/DDBJ whole genome shotgun (WGS) entry which is preliminary data.</text>
</comment>